<keyword evidence="3" id="KW-0732">Signal</keyword>
<evidence type="ECO:0000256" key="7">
    <source>
        <dbReference type="PIRSR" id="PIRSR600720-2"/>
    </source>
</evidence>
<keyword evidence="7" id="KW-0186">Copper</keyword>
<dbReference type="SUPFAM" id="SSF49742">
    <property type="entry name" value="PHM/PNGase F"/>
    <property type="match status" value="2"/>
</dbReference>
<dbReference type="InterPro" id="IPR036939">
    <property type="entry name" value="Cu2_ascorb_mOase_N_sf"/>
</dbReference>
<feature type="disulfide bond" evidence="8">
    <location>
        <begin position="14"/>
        <end position="62"/>
    </location>
</feature>
<evidence type="ECO:0000259" key="10">
    <source>
        <dbReference type="Pfam" id="PF01082"/>
    </source>
</evidence>
<name>A0A1Y3BSP6_EURMA</name>
<dbReference type="InterPro" id="IPR000720">
    <property type="entry name" value="PHM/PAL"/>
</dbReference>
<dbReference type="InterPro" id="IPR024548">
    <property type="entry name" value="Cu2_monoox_C"/>
</dbReference>
<comment type="cofactor">
    <cofactor evidence="7">
        <name>Cu(2+)</name>
        <dbReference type="ChEBI" id="CHEBI:29036"/>
    </cofactor>
    <text evidence="7">Binds 2 Cu(2+) ions per subunit.</text>
</comment>
<protein>
    <recommendedName>
        <fullName evidence="1">peptidylglycine monooxygenase</fullName>
        <ecNumber evidence="1">1.14.17.3</ecNumber>
    </recommendedName>
</protein>
<dbReference type="Gene3D" id="2.60.120.230">
    <property type="match status" value="1"/>
</dbReference>
<evidence type="ECO:0000313" key="12">
    <source>
        <dbReference type="EMBL" id="OTF84011.1"/>
    </source>
</evidence>
<comment type="catalytic activity">
    <reaction evidence="6">
        <text>a [peptide]-C-terminal glycine + 2 L-ascorbate + O2 = a [peptide]-C-terminal (2S)-2-hydroxyglycine + 2 monodehydro-L-ascorbate radical + H2O</text>
        <dbReference type="Rhea" id="RHEA:21452"/>
        <dbReference type="Rhea" id="RHEA-COMP:13486"/>
        <dbReference type="Rhea" id="RHEA-COMP:15321"/>
        <dbReference type="ChEBI" id="CHEBI:15377"/>
        <dbReference type="ChEBI" id="CHEBI:15379"/>
        <dbReference type="ChEBI" id="CHEBI:38290"/>
        <dbReference type="ChEBI" id="CHEBI:59513"/>
        <dbReference type="ChEBI" id="CHEBI:137000"/>
        <dbReference type="ChEBI" id="CHEBI:142768"/>
        <dbReference type="EC" id="1.14.17.3"/>
    </reaction>
</comment>
<dbReference type="PANTHER" id="PTHR10680">
    <property type="entry name" value="PEPTIDYL-GLYCINE ALPHA-AMIDATING MONOOXYGENASE"/>
    <property type="match status" value="1"/>
</dbReference>
<evidence type="ECO:0000256" key="4">
    <source>
        <dbReference type="ARBA" id="ARBA00023157"/>
    </source>
</evidence>
<dbReference type="Pfam" id="PF03712">
    <property type="entry name" value="Cu2_monoox_C"/>
    <property type="match status" value="1"/>
</dbReference>
<feature type="binding site" evidence="7">
    <location>
        <position position="249"/>
    </location>
    <ligand>
        <name>Cu(2+)</name>
        <dbReference type="ChEBI" id="CHEBI:29036"/>
        <label>1</label>
        <note>catalytic</note>
    </ligand>
</feature>
<dbReference type="GO" id="GO:0005576">
    <property type="term" value="C:extracellular region"/>
    <property type="evidence" value="ECO:0007669"/>
    <property type="project" value="TreeGrafter"/>
</dbReference>
<evidence type="ECO:0000256" key="9">
    <source>
        <dbReference type="SAM" id="MobiDB-lite"/>
    </source>
</evidence>
<evidence type="ECO:0000256" key="6">
    <source>
        <dbReference type="ARBA" id="ARBA00048431"/>
    </source>
</evidence>
<feature type="disulfide bond" evidence="8">
    <location>
        <begin position="228"/>
        <end position="250"/>
    </location>
</feature>
<dbReference type="Pfam" id="PF01082">
    <property type="entry name" value="Cu2_monooxygen"/>
    <property type="match status" value="1"/>
</dbReference>
<comment type="caution">
    <text evidence="12">The sequence shown here is derived from an EMBL/GenBank/DDBJ whole genome shotgun (WGS) entry which is preliminary data.</text>
</comment>
<dbReference type="PANTHER" id="PTHR10680:SF14">
    <property type="entry name" value="PEPTIDYL-GLYCINE ALPHA-AMIDATING MONOOXYGENASE"/>
    <property type="match status" value="1"/>
</dbReference>
<dbReference type="GO" id="GO:0004504">
    <property type="term" value="F:peptidylglycine monooxygenase activity"/>
    <property type="evidence" value="ECO:0007669"/>
    <property type="project" value="UniProtKB-EC"/>
</dbReference>
<dbReference type="GO" id="GO:0016020">
    <property type="term" value="C:membrane"/>
    <property type="evidence" value="ECO:0007669"/>
    <property type="project" value="InterPro"/>
</dbReference>
<dbReference type="EC" id="1.14.17.3" evidence="1"/>
<feature type="binding site" evidence="7">
    <location>
        <position position="109"/>
    </location>
    <ligand>
        <name>Cu(2+)</name>
        <dbReference type="ChEBI" id="CHEBI:29036"/>
        <label>1</label>
        <note>catalytic</note>
    </ligand>
</feature>
<evidence type="ECO:0000313" key="13">
    <source>
        <dbReference type="Proteomes" id="UP000194236"/>
    </source>
</evidence>
<gene>
    <name evidence="12" type="ORF">BLA29_000893</name>
</gene>
<evidence type="ECO:0000259" key="11">
    <source>
        <dbReference type="Pfam" id="PF03712"/>
    </source>
</evidence>
<keyword evidence="13" id="KW-1185">Reference proteome</keyword>
<dbReference type="EMBL" id="MUJZ01001198">
    <property type="protein sequence ID" value="OTF84011.1"/>
    <property type="molecule type" value="Genomic_DNA"/>
</dbReference>
<dbReference type="PRINTS" id="PR00790">
    <property type="entry name" value="PAMONOXGNASE"/>
</dbReference>
<evidence type="ECO:0000256" key="5">
    <source>
        <dbReference type="ARBA" id="ARBA00023180"/>
    </source>
</evidence>
<keyword evidence="5" id="KW-0325">Glycoprotein</keyword>
<keyword evidence="4 8" id="KW-1015">Disulfide bond</keyword>
<keyword evidence="12" id="KW-0560">Oxidoreductase</keyword>
<accession>A0A1Y3BSP6</accession>
<feature type="binding site" evidence="7">
    <location>
        <position position="177"/>
    </location>
    <ligand>
        <name>Cu(2+)</name>
        <dbReference type="ChEBI" id="CHEBI:29036"/>
        <label>1</label>
        <note>catalytic</note>
    </ligand>
</feature>
<dbReference type="Proteomes" id="UP000194236">
    <property type="component" value="Unassembled WGS sequence"/>
</dbReference>
<evidence type="ECO:0000256" key="2">
    <source>
        <dbReference type="ARBA" id="ARBA00022723"/>
    </source>
</evidence>
<dbReference type="Gene3D" id="2.60.120.310">
    <property type="entry name" value="Copper type II, ascorbate-dependent monooxygenase, N-terminal domain"/>
    <property type="match status" value="1"/>
</dbReference>
<organism evidence="12 13">
    <name type="scientific">Euroglyphus maynei</name>
    <name type="common">Mayne's house dust mite</name>
    <dbReference type="NCBI Taxonomy" id="6958"/>
    <lineage>
        <taxon>Eukaryota</taxon>
        <taxon>Metazoa</taxon>
        <taxon>Ecdysozoa</taxon>
        <taxon>Arthropoda</taxon>
        <taxon>Chelicerata</taxon>
        <taxon>Arachnida</taxon>
        <taxon>Acari</taxon>
        <taxon>Acariformes</taxon>
        <taxon>Sarcoptiformes</taxon>
        <taxon>Astigmata</taxon>
        <taxon>Psoroptidia</taxon>
        <taxon>Analgoidea</taxon>
        <taxon>Pyroglyphidae</taxon>
        <taxon>Pyroglyphinae</taxon>
        <taxon>Euroglyphus</taxon>
    </lineage>
</organism>
<feature type="compositionally biased region" description="Polar residues" evidence="9">
    <location>
        <begin position="313"/>
        <end position="322"/>
    </location>
</feature>
<keyword evidence="12" id="KW-0503">Monooxygenase</keyword>
<feature type="binding site" evidence="7">
    <location>
        <position position="175"/>
    </location>
    <ligand>
        <name>Cu(2+)</name>
        <dbReference type="ChEBI" id="CHEBI:29036"/>
        <label>1</label>
        <note>catalytic</note>
    </ligand>
</feature>
<dbReference type="InterPro" id="IPR000323">
    <property type="entry name" value="Cu2_ascorb_mOase_N"/>
</dbReference>
<reference evidence="12 13" key="1">
    <citation type="submission" date="2017-03" db="EMBL/GenBank/DDBJ databases">
        <title>Genome Survey of Euroglyphus maynei.</title>
        <authorList>
            <person name="Arlian L.G."/>
            <person name="Morgan M.S."/>
            <person name="Rider S.D."/>
        </authorList>
    </citation>
    <scope>NUCLEOTIDE SEQUENCE [LARGE SCALE GENOMIC DNA]</scope>
    <source>
        <strain evidence="12">Arlian Lab</strain>
        <tissue evidence="12">Whole body</tissue>
    </source>
</reference>
<feature type="binding site" evidence="7">
    <location>
        <position position="40"/>
    </location>
    <ligand>
        <name>Cu(2+)</name>
        <dbReference type="ChEBI" id="CHEBI:29036"/>
        <label>1</label>
        <note>catalytic</note>
    </ligand>
</feature>
<dbReference type="GO" id="GO:0006518">
    <property type="term" value="P:peptide metabolic process"/>
    <property type="evidence" value="ECO:0007669"/>
    <property type="project" value="InterPro"/>
</dbReference>
<evidence type="ECO:0000256" key="8">
    <source>
        <dbReference type="PIRSR" id="PIRSR600720-3"/>
    </source>
</evidence>
<proteinExistence type="predicted"/>
<dbReference type="InterPro" id="IPR014784">
    <property type="entry name" value="Cu2_ascorb_mOase-like_C"/>
</dbReference>
<sequence>MPQVLPQKDDEYFCTSVNISSEDIFIKKFDPNADSNRIHHIIIFGCRNLHRRTQLYPNHWPCSHSQLCPGMRVIYAWGRNAPSLQLPKDVGFHVGGGLSDINFLVLQAHYAHPLSEHDSSGVRLLYTIQPQPYVAGIFLLASLNGMIPPHQSQSHVDINCRLNRDPITVFAYRVHAHALGTVISGYRYSHNKKRWDLIAKGNPQWPQAFYPMDNLMQIDSQDIIAARCTYNSTQRNTLTNMGSTAGDEMCNLYLMYYSENPMLNNDDSMSRTFFYSLNEQRSDMESCEDIEFDSEFYRNLPDGNDQPLPRNLTMEQSAIGQH</sequence>
<feature type="region of interest" description="Disordered" evidence="9">
    <location>
        <begin position="300"/>
        <end position="322"/>
    </location>
</feature>
<dbReference type="GO" id="GO:0005507">
    <property type="term" value="F:copper ion binding"/>
    <property type="evidence" value="ECO:0007669"/>
    <property type="project" value="InterPro"/>
</dbReference>
<keyword evidence="2 7" id="KW-0479">Metal-binding</keyword>
<dbReference type="InterPro" id="IPR008977">
    <property type="entry name" value="PHM/PNGase_F_dom_sf"/>
</dbReference>
<dbReference type="AlphaFoldDB" id="A0A1Y3BSP6"/>
<feature type="domain" description="Copper type II ascorbate-dependent monooxygenase C-terminal" evidence="11">
    <location>
        <begin position="134"/>
        <end position="262"/>
    </location>
</feature>
<feature type="binding site" evidence="7">
    <location>
        <position position="39"/>
    </location>
    <ligand>
        <name>Cu(2+)</name>
        <dbReference type="ChEBI" id="CHEBI:29036"/>
        <label>1</label>
        <note>catalytic</note>
    </ligand>
</feature>
<evidence type="ECO:0000256" key="1">
    <source>
        <dbReference type="ARBA" id="ARBA00012689"/>
    </source>
</evidence>
<dbReference type="OrthoDB" id="10018185at2759"/>
<evidence type="ECO:0000256" key="3">
    <source>
        <dbReference type="ARBA" id="ARBA00022729"/>
    </source>
</evidence>
<feature type="domain" description="Copper type II ascorbate-dependent monooxygenase N-terminal" evidence="10">
    <location>
        <begin position="2"/>
        <end position="114"/>
    </location>
</feature>
<feature type="non-terminal residue" evidence="12">
    <location>
        <position position="322"/>
    </location>
</feature>